<dbReference type="RefSeq" id="WP_358131621.1">
    <property type="nucleotide sequence ID" value="NZ_JBFALK010000004.1"/>
</dbReference>
<evidence type="ECO:0000256" key="6">
    <source>
        <dbReference type="RuleBase" id="RU361117"/>
    </source>
</evidence>
<sequence>MGDETAPVEALIRTETGRAGLAAVLDDPSGAVIGLDFDGTLSPIVPDPASARIHPEAPAALLRLGELVRAVVIVTGRPPLQALALGEAPGGPALADVPGLVVLGHYGLERWEGGDVTAPPPPPGLGRVRAELPSITRAFDGVLIEDKGRAVAVHTRRASDPEGALLALGEPVAKLAAASGLIVEPGRLVLELRPPGMDKGQALRAFLAERSARSVMFFGDDLGDIAAFDAVATSGLPGVRVCSGSAEVTRLVEHADAVVDGPEGVVRLLRSLAAAISPAGA</sequence>
<keyword evidence="6" id="KW-0460">Magnesium</keyword>
<evidence type="ECO:0000313" key="7">
    <source>
        <dbReference type="EMBL" id="MEV0968796.1"/>
    </source>
</evidence>
<dbReference type="PANTHER" id="PTHR43768">
    <property type="entry name" value="TREHALOSE 6-PHOSPHATE PHOSPHATASE"/>
    <property type="match status" value="1"/>
</dbReference>
<reference evidence="7 8" key="1">
    <citation type="submission" date="2024-06" db="EMBL/GenBank/DDBJ databases">
        <title>The Natural Products Discovery Center: Release of the First 8490 Sequenced Strains for Exploring Actinobacteria Biosynthetic Diversity.</title>
        <authorList>
            <person name="Kalkreuter E."/>
            <person name="Kautsar S.A."/>
            <person name="Yang D."/>
            <person name="Bader C.D."/>
            <person name="Teijaro C.N."/>
            <person name="Fluegel L."/>
            <person name="Davis C.M."/>
            <person name="Simpson J.R."/>
            <person name="Lauterbach L."/>
            <person name="Steele A.D."/>
            <person name="Gui C."/>
            <person name="Meng S."/>
            <person name="Li G."/>
            <person name="Viehrig K."/>
            <person name="Ye F."/>
            <person name="Su P."/>
            <person name="Kiefer A.F."/>
            <person name="Nichols A."/>
            <person name="Cepeda A.J."/>
            <person name="Yan W."/>
            <person name="Fan B."/>
            <person name="Jiang Y."/>
            <person name="Adhikari A."/>
            <person name="Zheng C.-J."/>
            <person name="Schuster L."/>
            <person name="Cowan T.M."/>
            <person name="Smanski M.J."/>
            <person name="Chevrette M.G."/>
            <person name="De Carvalho L.P.S."/>
            <person name="Shen B."/>
        </authorList>
    </citation>
    <scope>NUCLEOTIDE SEQUENCE [LARGE SCALE GENOMIC DNA]</scope>
    <source>
        <strain evidence="7 8">NPDC050100</strain>
    </source>
</reference>
<dbReference type="InterPro" id="IPR023214">
    <property type="entry name" value="HAD_sf"/>
</dbReference>
<comment type="catalytic activity">
    <reaction evidence="1 6">
        <text>alpha,alpha-trehalose 6-phosphate + H2O = alpha,alpha-trehalose + phosphate</text>
        <dbReference type="Rhea" id="RHEA:23420"/>
        <dbReference type="ChEBI" id="CHEBI:15377"/>
        <dbReference type="ChEBI" id="CHEBI:16551"/>
        <dbReference type="ChEBI" id="CHEBI:43474"/>
        <dbReference type="ChEBI" id="CHEBI:58429"/>
        <dbReference type="EC" id="3.1.3.12"/>
    </reaction>
</comment>
<name>A0ABV3GAX5_MICGL</name>
<evidence type="ECO:0000256" key="4">
    <source>
        <dbReference type="ARBA" id="ARBA00022801"/>
    </source>
</evidence>
<dbReference type="InterPro" id="IPR006379">
    <property type="entry name" value="HAD-SF_hydro_IIB"/>
</dbReference>
<evidence type="ECO:0000313" key="8">
    <source>
        <dbReference type="Proteomes" id="UP001551675"/>
    </source>
</evidence>
<comment type="similarity">
    <text evidence="3 6">Belongs to the trehalose phosphatase family.</text>
</comment>
<dbReference type="Proteomes" id="UP001551675">
    <property type="component" value="Unassembled WGS sequence"/>
</dbReference>
<dbReference type="PANTHER" id="PTHR43768:SF3">
    <property type="entry name" value="TREHALOSE 6-PHOSPHATE PHOSPHATASE"/>
    <property type="match status" value="1"/>
</dbReference>
<accession>A0ABV3GAX5</accession>
<gene>
    <name evidence="7" type="primary">otsB</name>
    <name evidence="7" type="ORF">AB0I59_09190</name>
</gene>
<dbReference type="EC" id="3.1.3.12" evidence="6"/>
<dbReference type="InterPro" id="IPR036412">
    <property type="entry name" value="HAD-like_sf"/>
</dbReference>
<comment type="caution">
    <text evidence="7">The sequence shown here is derived from an EMBL/GenBank/DDBJ whole genome shotgun (WGS) entry which is preliminary data.</text>
</comment>
<dbReference type="NCBIfam" id="TIGR01484">
    <property type="entry name" value="HAD-SF-IIB"/>
    <property type="match status" value="1"/>
</dbReference>
<dbReference type="Gene3D" id="3.30.70.1020">
    <property type="entry name" value="Trehalose-6-phosphate phosphatase related protein, domain 2"/>
    <property type="match status" value="1"/>
</dbReference>
<dbReference type="Pfam" id="PF02358">
    <property type="entry name" value="Trehalose_PPase"/>
    <property type="match status" value="1"/>
</dbReference>
<evidence type="ECO:0000256" key="1">
    <source>
        <dbReference type="ARBA" id="ARBA00000500"/>
    </source>
</evidence>
<keyword evidence="8" id="KW-1185">Reference proteome</keyword>
<organism evidence="7 8">
    <name type="scientific">Microtetraspora glauca</name>
    <dbReference type="NCBI Taxonomy" id="1996"/>
    <lineage>
        <taxon>Bacteria</taxon>
        <taxon>Bacillati</taxon>
        <taxon>Actinomycetota</taxon>
        <taxon>Actinomycetes</taxon>
        <taxon>Streptosporangiales</taxon>
        <taxon>Streptosporangiaceae</taxon>
        <taxon>Microtetraspora</taxon>
    </lineage>
</organism>
<proteinExistence type="inferred from homology"/>
<keyword evidence="4 6" id="KW-0378">Hydrolase</keyword>
<dbReference type="EMBL" id="JBFALK010000004">
    <property type="protein sequence ID" value="MEV0968796.1"/>
    <property type="molecule type" value="Genomic_DNA"/>
</dbReference>
<dbReference type="InterPro" id="IPR003337">
    <property type="entry name" value="Trehalose_PPase"/>
</dbReference>
<dbReference type="Gene3D" id="3.40.50.1000">
    <property type="entry name" value="HAD superfamily/HAD-like"/>
    <property type="match status" value="1"/>
</dbReference>
<dbReference type="InterPro" id="IPR044651">
    <property type="entry name" value="OTSB-like"/>
</dbReference>
<evidence type="ECO:0000256" key="2">
    <source>
        <dbReference type="ARBA" id="ARBA00005199"/>
    </source>
</evidence>
<protein>
    <recommendedName>
        <fullName evidence="6">Trehalose 6-phosphate phosphatase</fullName>
        <ecNumber evidence="6">3.1.3.12</ecNumber>
    </recommendedName>
</protein>
<evidence type="ECO:0000256" key="5">
    <source>
        <dbReference type="ARBA" id="ARBA00024179"/>
    </source>
</evidence>
<comment type="pathway">
    <text evidence="2 6">Glycan biosynthesis; trehalose biosynthesis.</text>
</comment>
<comment type="function">
    <text evidence="5 6">Removes the phosphate from trehalose 6-phosphate to produce free trehalose.</text>
</comment>
<dbReference type="SUPFAM" id="SSF56784">
    <property type="entry name" value="HAD-like"/>
    <property type="match status" value="1"/>
</dbReference>
<keyword evidence="6" id="KW-0479">Metal-binding</keyword>
<comment type="cofactor">
    <cofactor evidence="6">
        <name>Mg(2+)</name>
        <dbReference type="ChEBI" id="CHEBI:18420"/>
    </cofactor>
</comment>
<evidence type="ECO:0000256" key="3">
    <source>
        <dbReference type="ARBA" id="ARBA00008770"/>
    </source>
</evidence>
<dbReference type="NCBIfam" id="TIGR00685">
    <property type="entry name" value="T6PP"/>
    <property type="match status" value="1"/>
</dbReference>
<dbReference type="GO" id="GO:0004805">
    <property type="term" value="F:trehalose-phosphatase activity"/>
    <property type="evidence" value="ECO:0007669"/>
    <property type="project" value="UniProtKB-EC"/>
</dbReference>